<feature type="domain" description="Glucose-1-phosphate adenylyltransferase/Bifunctional protein GlmU-like C-terminal hexapeptide" evidence="2">
    <location>
        <begin position="240"/>
        <end position="302"/>
    </location>
</feature>
<reference evidence="3" key="2">
    <citation type="submission" date="2020-09" db="EMBL/GenBank/DDBJ databases">
        <authorList>
            <person name="Sun Q."/>
            <person name="Ohkuma M."/>
        </authorList>
    </citation>
    <scope>NUCLEOTIDE SEQUENCE</scope>
    <source>
        <strain evidence="3">JCM 10088</strain>
    </source>
</reference>
<evidence type="ECO:0000259" key="1">
    <source>
        <dbReference type="Pfam" id="PF00483"/>
    </source>
</evidence>
<name>A0A830GTE5_9CREN</name>
<dbReference type="Proteomes" id="UP000610960">
    <property type="component" value="Unassembled WGS sequence"/>
</dbReference>
<dbReference type="GO" id="GO:0016740">
    <property type="term" value="F:transferase activity"/>
    <property type="evidence" value="ECO:0007669"/>
    <property type="project" value="UniProtKB-KW"/>
</dbReference>
<proteinExistence type="predicted"/>
<dbReference type="Pfam" id="PF24894">
    <property type="entry name" value="Hexapep_GlmU"/>
    <property type="match status" value="1"/>
</dbReference>
<evidence type="ECO:0000259" key="2">
    <source>
        <dbReference type="Pfam" id="PF24894"/>
    </source>
</evidence>
<protein>
    <submittedName>
        <fullName evidence="3">Glucose-1-phosphate thymidylyltransferase</fullName>
    </submittedName>
</protein>
<dbReference type="SUPFAM" id="SSF53448">
    <property type="entry name" value="Nucleotide-diphospho-sugar transferases"/>
    <property type="match status" value="1"/>
</dbReference>
<reference evidence="3" key="1">
    <citation type="journal article" date="2014" name="Int. J. Syst. Evol. Microbiol.">
        <title>Complete genome sequence of Corynebacterium casei LMG S-19264T (=DSM 44701T), isolated from a smear-ripened cheese.</title>
        <authorList>
            <consortium name="US DOE Joint Genome Institute (JGI-PGF)"/>
            <person name="Walter F."/>
            <person name="Albersmeier A."/>
            <person name="Kalinowski J."/>
            <person name="Ruckert C."/>
        </authorList>
    </citation>
    <scope>NUCLEOTIDE SEQUENCE</scope>
    <source>
        <strain evidence="3">JCM 10088</strain>
    </source>
</reference>
<dbReference type="InterPro" id="IPR056818">
    <property type="entry name" value="GlmU/GlgC-like_hexapep"/>
</dbReference>
<evidence type="ECO:0000313" key="4">
    <source>
        <dbReference type="Proteomes" id="UP000610960"/>
    </source>
</evidence>
<dbReference type="Gene3D" id="3.90.550.10">
    <property type="entry name" value="Spore Coat Polysaccharide Biosynthesis Protein SpsA, Chain A"/>
    <property type="match status" value="1"/>
</dbReference>
<dbReference type="PANTHER" id="PTHR42883:SF2">
    <property type="entry name" value="THYMIDYLYLTRANSFERASE"/>
    <property type="match status" value="1"/>
</dbReference>
<dbReference type="InterPro" id="IPR005835">
    <property type="entry name" value="NTP_transferase_dom"/>
</dbReference>
<keyword evidence="3" id="KW-0808">Transferase</keyword>
<dbReference type="EMBL" id="BMNL01000001">
    <property type="protein sequence ID" value="GGP19013.1"/>
    <property type="molecule type" value="Genomic_DNA"/>
</dbReference>
<keyword evidence="4" id="KW-1185">Reference proteome</keyword>
<dbReference type="CDD" id="cd04189">
    <property type="entry name" value="G1P_TT_long"/>
    <property type="match status" value="1"/>
</dbReference>
<dbReference type="AlphaFoldDB" id="A0A830GTE5"/>
<evidence type="ECO:0000313" key="3">
    <source>
        <dbReference type="EMBL" id="GGP19013.1"/>
    </source>
</evidence>
<gene>
    <name evidence="3" type="ORF">GCM10007981_00980</name>
</gene>
<accession>A0A830GTE5</accession>
<feature type="domain" description="Nucleotidyl transferase" evidence="1">
    <location>
        <begin position="4"/>
        <end position="235"/>
    </location>
</feature>
<dbReference type="NCBIfam" id="TIGR01208">
    <property type="entry name" value="rmlA_long"/>
    <property type="match status" value="1"/>
</dbReference>
<dbReference type="Pfam" id="PF00483">
    <property type="entry name" value="NTP_transferase"/>
    <property type="match status" value="1"/>
</dbReference>
<dbReference type="PANTHER" id="PTHR42883">
    <property type="entry name" value="GLUCOSE-1-PHOSPHATE THYMIDYLTRANSFERASE"/>
    <property type="match status" value="1"/>
</dbReference>
<dbReference type="RefSeq" id="WP_188595517.1">
    <property type="nucleotide sequence ID" value="NZ_BMNL01000001.1"/>
</dbReference>
<organism evidence="3 4">
    <name type="scientific">Thermocladium modestius</name>
    <dbReference type="NCBI Taxonomy" id="62609"/>
    <lineage>
        <taxon>Archaea</taxon>
        <taxon>Thermoproteota</taxon>
        <taxon>Thermoprotei</taxon>
        <taxon>Thermoproteales</taxon>
        <taxon>Thermoproteaceae</taxon>
        <taxon>Thermocladium</taxon>
    </lineage>
</organism>
<dbReference type="Gene3D" id="2.160.10.10">
    <property type="entry name" value="Hexapeptide repeat proteins"/>
    <property type="match status" value="1"/>
</dbReference>
<dbReference type="InterPro" id="IPR029044">
    <property type="entry name" value="Nucleotide-diphossugar_trans"/>
</dbReference>
<sequence length="350" mass="38203">MVVGLVLAGGYATRLRPTSLSTPKHLIPLANKPVIGYVLEDLAAAGAEEVHVIVGPHNGDAIREYVGDGSRFGLTARYIVQEKPMGIAHAVSLAEKHISEDFIAYLGDNLIQGGASRYLSRAKGHDAFLLLKEVEDPSRFGVAVLDSDGKLTRLVEKPREPPSKLALMGVYFLTPAFFDYTKRLKPSWRGEYEITDALDLMMRDGRSVGYAIHEGWWLDVGKKDDVLAANAVILDENARREVRGAVENSRLEGRVLIEEGAVVRNSVVRGPAVIGRGSTIDDSLIGPYTSIGDDCVIRRSAVEYSVLMEGCAVEGVERIEESIIGRHARIIASGQRSIKLHVSDYSIVEI</sequence>
<dbReference type="OrthoDB" id="15372at2157"/>
<comment type="caution">
    <text evidence="3">The sequence shown here is derived from an EMBL/GenBank/DDBJ whole genome shotgun (WGS) entry which is preliminary data.</text>
</comment>
<dbReference type="InterPro" id="IPR005908">
    <property type="entry name" value="G1P_thy_trans_l"/>
</dbReference>